<dbReference type="PANTHER" id="PTHR42978:SF6">
    <property type="entry name" value="QUORUM-QUENCHING LACTONASE YTNP-RELATED"/>
    <property type="match status" value="1"/>
</dbReference>
<comment type="similarity">
    <text evidence="1">Belongs to the metallo-beta-lactamase superfamily.</text>
</comment>
<dbReference type="AlphaFoldDB" id="A0AAW3ZKC8"/>
<dbReference type="EMBL" id="JACYTR010000026">
    <property type="protein sequence ID" value="MBD8526578.1"/>
    <property type="molecule type" value="Genomic_DNA"/>
</dbReference>
<evidence type="ECO:0000256" key="3">
    <source>
        <dbReference type="ARBA" id="ARBA00022801"/>
    </source>
</evidence>
<dbReference type="SUPFAM" id="SSF56281">
    <property type="entry name" value="Metallo-hydrolase/oxidoreductase"/>
    <property type="match status" value="1"/>
</dbReference>
<reference evidence="6 7" key="1">
    <citation type="submission" date="2020-09" db="EMBL/GenBank/DDBJ databases">
        <title>Pseudoxanthomonas sp. CAU 1598 isolated from sand of Yaerae Beach.</title>
        <authorList>
            <person name="Kim W."/>
        </authorList>
    </citation>
    <scope>NUCLEOTIDE SEQUENCE [LARGE SCALE GENOMIC DNA]</scope>
    <source>
        <strain evidence="6 7">CAU 1598</strain>
    </source>
</reference>
<dbReference type="RefSeq" id="WP_192030000.1">
    <property type="nucleotide sequence ID" value="NZ_JACYTR010000026.1"/>
</dbReference>
<keyword evidence="4" id="KW-0862">Zinc</keyword>
<evidence type="ECO:0000259" key="5">
    <source>
        <dbReference type="SMART" id="SM00849"/>
    </source>
</evidence>
<protein>
    <submittedName>
        <fullName evidence="6">MBL fold metallo-hydrolase</fullName>
    </submittedName>
</protein>
<keyword evidence="3" id="KW-0378">Hydrolase</keyword>
<dbReference type="InterPro" id="IPR036866">
    <property type="entry name" value="RibonucZ/Hydroxyglut_hydro"/>
</dbReference>
<evidence type="ECO:0000256" key="1">
    <source>
        <dbReference type="ARBA" id="ARBA00007749"/>
    </source>
</evidence>
<keyword evidence="2" id="KW-0479">Metal-binding</keyword>
<dbReference type="GO" id="GO:0046872">
    <property type="term" value="F:metal ion binding"/>
    <property type="evidence" value="ECO:0007669"/>
    <property type="project" value="UniProtKB-KW"/>
</dbReference>
<dbReference type="PANTHER" id="PTHR42978">
    <property type="entry name" value="QUORUM-QUENCHING LACTONASE YTNP-RELATED-RELATED"/>
    <property type="match status" value="1"/>
</dbReference>
<evidence type="ECO:0000256" key="4">
    <source>
        <dbReference type="ARBA" id="ARBA00022833"/>
    </source>
</evidence>
<dbReference type="InterPro" id="IPR001279">
    <property type="entry name" value="Metallo-B-lactamas"/>
</dbReference>
<keyword evidence="7" id="KW-1185">Reference proteome</keyword>
<dbReference type="SMART" id="SM00849">
    <property type="entry name" value="Lactamase_B"/>
    <property type="match status" value="1"/>
</dbReference>
<proteinExistence type="inferred from homology"/>
<feature type="domain" description="Metallo-beta-lactamase" evidence="5">
    <location>
        <begin position="42"/>
        <end position="258"/>
    </location>
</feature>
<dbReference type="Pfam" id="PF00753">
    <property type="entry name" value="Lactamase_B"/>
    <property type="match status" value="1"/>
</dbReference>
<dbReference type="InterPro" id="IPR051013">
    <property type="entry name" value="MBL_superfamily_lactonases"/>
</dbReference>
<evidence type="ECO:0000313" key="6">
    <source>
        <dbReference type="EMBL" id="MBD8526578.1"/>
    </source>
</evidence>
<name>A0AAW3ZKC8_9GAMM</name>
<gene>
    <name evidence="6" type="ORF">IFO71_12610</name>
</gene>
<organism evidence="6 7">
    <name type="scientific">Pseudomarimonas arenosa</name>
    <dbReference type="NCBI Taxonomy" id="2774145"/>
    <lineage>
        <taxon>Bacteria</taxon>
        <taxon>Pseudomonadati</taxon>
        <taxon>Pseudomonadota</taxon>
        <taxon>Gammaproteobacteria</taxon>
        <taxon>Lysobacterales</taxon>
        <taxon>Lysobacteraceae</taxon>
        <taxon>Pseudomarimonas</taxon>
    </lineage>
</organism>
<sequence>MKLWSIIGNSQRLDGGAMFGNVPKAMWSKWLQPDEQNRIPLACRALLAEPINGKTVLFETGIGAFFDPKLRERFGVVEDRHVLLENLAAAGFQPDDIDVVVLSHLHFDHAGGLLQAWQPDAEPELVFNKARFVISRAAWERACDPHPRDRASFIPALIDLLRSSGRLELVDGEHCDSLGDAVRFHYSEGHTPGLLLSEIVGPGNHGGLLFCADLIPGRAWVHLPVTMGYDRYPEKLIDEKRALLIDLMQREVRLFFTHDAECALARVVSADGSRFSTDHEVTELHARALGEH</sequence>
<evidence type="ECO:0000313" key="7">
    <source>
        <dbReference type="Proteomes" id="UP000613768"/>
    </source>
</evidence>
<evidence type="ECO:0000256" key="2">
    <source>
        <dbReference type="ARBA" id="ARBA00022723"/>
    </source>
</evidence>
<dbReference type="Gene3D" id="3.60.15.10">
    <property type="entry name" value="Ribonuclease Z/Hydroxyacylglutathione hydrolase-like"/>
    <property type="match status" value="1"/>
</dbReference>
<dbReference type="GO" id="GO:0016787">
    <property type="term" value="F:hydrolase activity"/>
    <property type="evidence" value="ECO:0007669"/>
    <property type="project" value="UniProtKB-KW"/>
</dbReference>
<comment type="caution">
    <text evidence="6">The sequence shown here is derived from an EMBL/GenBank/DDBJ whole genome shotgun (WGS) entry which is preliminary data.</text>
</comment>
<dbReference type="Proteomes" id="UP000613768">
    <property type="component" value="Unassembled WGS sequence"/>
</dbReference>
<dbReference type="CDD" id="cd16281">
    <property type="entry name" value="metallo-hydrolase-like_MBL-fold"/>
    <property type="match status" value="1"/>
</dbReference>
<accession>A0AAW3ZKC8</accession>